<accession>A0A5M3N8I4</accession>
<keyword evidence="1" id="KW-0472">Membrane</keyword>
<dbReference type="GeneID" id="19201623"/>
<keyword evidence="4" id="KW-1185">Reference proteome</keyword>
<keyword evidence="1" id="KW-0812">Transmembrane</keyword>
<comment type="caution">
    <text evidence="3">The sequence shown here is derived from an EMBL/GenBank/DDBJ whole genome shotgun (WGS) entry which is preliminary data.</text>
</comment>
<reference evidence="4" key="1">
    <citation type="journal article" date="2012" name="Science">
        <title>The Paleozoic origin of enzymatic lignin decomposition reconstructed from 31 fungal genomes.</title>
        <authorList>
            <person name="Floudas D."/>
            <person name="Binder M."/>
            <person name="Riley R."/>
            <person name="Barry K."/>
            <person name="Blanchette R.A."/>
            <person name="Henrissat B."/>
            <person name="Martinez A.T."/>
            <person name="Otillar R."/>
            <person name="Spatafora J.W."/>
            <person name="Yadav J.S."/>
            <person name="Aerts A."/>
            <person name="Benoit I."/>
            <person name="Boyd A."/>
            <person name="Carlson A."/>
            <person name="Copeland A."/>
            <person name="Coutinho P.M."/>
            <person name="de Vries R.P."/>
            <person name="Ferreira P."/>
            <person name="Findley K."/>
            <person name="Foster B."/>
            <person name="Gaskell J."/>
            <person name="Glotzer D."/>
            <person name="Gorecki P."/>
            <person name="Heitman J."/>
            <person name="Hesse C."/>
            <person name="Hori C."/>
            <person name="Igarashi K."/>
            <person name="Jurgens J.A."/>
            <person name="Kallen N."/>
            <person name="Kersten P."/>
            <person name="Kohler A."/>
            <person name="Kuees U."/>
            <person name="Kumar T.K.A."/>
            <person name="Kuo A."/>
            <person name="LaButti K."/>
            <person name="Larrondo L.F."/>
            <person name="Lindquist E."/>
            <person name="Ling A."/>
            <person name="Lombard V."/>
            <person name="Lucas S."/>
            <person name="Lundell T."/>
            <person name="Martin R."/>
            <person name="McLaughlin D.J."/>
            <person name="Morgenstern I."/>
            <person name="Morin E."/>
            <person name="Murat C."/>
            <person name="Nagy L.G."/>
            <person name="Nolan M."/>
            <person name="Ohm R.A."/>
            <person name="Patyshakuliyeva A."/>
            <person name="Rokas A."/>
            <person name="Ruiz-Duenas F.J."/>
            <person name="Sabat G."/>
            <person name="Salamov A."/>
            <person name="Samejima M."/>
            <person name="Schmutz J."/>
            <person name="Slot J.C."/>
            <person name="St John F."/>
            <person name="Stenlid J."/>
            <person name="Sun H."/>
            <person name="Sun S."/>
            <person name="Syed K."/>
            <person name="Tsang A."/>
            <person name="Wiebenga A."/>
            <person name="Young D."/>
            <person name="Pisabarro A."/>
            <person name="Eastwood D.C."/>
            <person name="Martin F."/>
            <person name="Cullen D."/>
            <person name="Grigoriev I.V."/>
            <person name="Hibbett D.S."/>
        </authorList>
    </citation>
    <scope>NUCLEOTIDE SEQUENCE [LARGE SCALE GENOMIC DNA]</scope>
    <source>
        <strain evidence="4">RWD-64-598 SS2</strain>
    </source>
</reference>
<dbReference type="Proteomes" id="UP000053558">
    <property type="component" value="Unassembled WGS sequence"/>
</dbReference>
<evidence type="ECO:0000256" key="2">
    <source>
        <dbReference type="SAM" id="SignalP"/>
    </source>
</evidence>
<gene>
    <name evidence="3" type="ORF">CONPUDRAFT_141395</name>
</gene>
<dbReference type="EMBL" id="JH711573">
    <property type="protein sequence ID" value="EIW87155.1"/>
    <property type="molecule type" value="Genomic_DNA"/>
</dbReference>
<sequence length="228" mass="25268">MAFSFQSSSFISLVIEGVLYGFVTLQGPEEGAYLADSSDVYSTIKAVSYILESIIGDAILVNLLDVKLATRINVMNALDLPVLPGNPSSRSNWGAAEGFDSSRDKRNRVDGGIVRKLGICGVCLFACHRFGPYLFVKFFLFFFGVADGLFEGLLSYKLWKTRRSSARHVLIPLIHIILECGIIYSLSLITFMVVIAFNSYASYVVFNFLLAQHDVVNRWGKLPLLLST</sequence>
<protein>
    <submittedName>
        <fullName evidence="3">Uncharacterized protein</fullName>
    </submittedName>
</protein>
<feature type="transmembrane region" description="Helical" evidence="1">
    <location>
        <begin position="138"/>
        <end position="159"/>
    </location>
</feature>
<proteinExistence type="predicted"/>
<keyword evidence="2" id="KW-0732">Signal</keyword>
<feature type="chain" id="PRO_5024341184" evidence="2">
    <location>
        <begin position="22"/>
        <end position="228"/>
    </location>
</feature>
<evidence type="ECO:0000256" key="1">
    <source>
        <dbReference type="SAM" id="Phobius"/>
    </source>
</evidence>
<dbReference type="KEGG" id="cput:CONPUDRAFT_141395"/>
<name>A0A5M3N8I4_CONPW</name>
<organism evidence="3 4">
    <name type="scientific">Coniophora puteana (strain RWD-64-598)</name>
    <name type="common">Brown rot fungus</name>
    <dbReference type="NCBI Taxonomy" id="741705"/>
    <lineage>
        <taxon>Eukaryota</taxon>
        <taxon>Fungi</taxon>
        <taxon>Dikarya</taxon>
        <taxon>Basidiomycota</taxon>
        <taxon>Agaricomycotina</taxon>
        <taxon>Agaricomycetes</taxon>
        <taxon>Agaricomycetidae</taxon>
        <taxon>Boletales</taxon>
        <taxon>Coniophorineae</taxon>
        <taxon>Coniophoraceae</taxon>
        <taxon>Coniophora</taxon>
    </lineage>
</organism>
<feature type="transmembrane region" description="Helical" evidence="1">
    <location>
        <begin position="171"/>
        <end position="197"/>
    </location>
</feature>
<evidence type="ECO:0000313" key="4">
    <source>
        <dbReference type="Proteomes" id="UP000053558"/>
    </source>
</evidence>
<feature type="signal peptide" evidence="2">
    <location>
        <begin position="1"/>
        <end position="21"/>
    </location>
</feature>
<dbReference type="AlphaFoldDB" id="A0A5M3N8I4"/>
<keyword evidence="1" id="KW-1133">Transmembrane helix</keyword>
<evidence type="ECO:0000313" key="3">
    <source>
        <dbReference type="EMBL" id="EIW87155.1"/>
    </source>
</evidence>
<dbReference type="RefSeq" id="XP_007763738.1">
    <property type="nucleotide sequence ID" value="XM_007765548.1"/>
</dbReference>